<keyword evidence="2" id="KW-1185">Reference proteome</keyword>
<gene>
    <name evidence="1" type="ORF">CLOSTMETH_00068</name>
</gene>
<accession>C0E896</accession>
<reference evidence="1 2" key="1">
    <citation type="submission" date="2009-01" db="EMBL/GenBank/DDBJ databases">
        <authorList>
            <person name="Fulton L."/>
            <person name="Clifton S."/>
            <person name="Fulton B."/>
            <person name="Xu J."/>
            <person name="Minx P."/>
            <person name="Pepin K.H."/>
            <person name="Johnson M."/>
            <person name="Bhonagiri V."/>
            <person name="Nash W.E."/>
            <person name="Mardis E.R."/>
            <person name="Wilson R.K."/>
        </authorList>
    </citation>
    <scope>NUCLEOTIDE SEQUENCE [LARGE SCALE GENOMIC DNA]</scope>
    <source>
        <strain evidence="1 2">DSM 5476</strain>
    </source>
</reference>
<evidence type="ECO:0000313" key="1">
    <source>
        <dbReference type="EMBL" id="EEG32330.1"/>
    </source>
</evidence>
<dbReference type="Proteomes" id="UP000003340">
    <property type="component" value="Unassembled WGS sequence"/>
</dbReference>
<dbReference type="EMBL" id="ACEC01000002">
    <property type="protein sequence ID" value="EEG32330.1"/>
    <property type="molecule type" value="Genomic_DNA"/>
</dbReference>
<reference evidence="1 2" key="2">
    <citation type="submission" date="2009-02" db="EMBL/GenBank/DDBJ databases">
        <title>Draft genome sequence of Clostridium methylpentosum (DSM 5476).</title>
        <authorList>
            <person name="Sudarsanam P."/>
            <person name="Ley R."/>
            <person name="Guruge J."/>
            <person name="Turnbaugh P.J."/>
            <person name="Mahowald M."/>
            <person name="Liep D."/>
            <person name="Gordon J."/>
        </authorList>
    </citation>
    <scope>NUCLEOTIDE SEQUENCE [LARGE SCALE GENOMIC DNA]</scope>
    <source>
        <strain evidence="1 2">DSM 5476</strain>
    </source>
</reference>
<sequence>MTLCVMSDAGHPINGFSQVVRRPLTDAGADKNKFAPLLFPLKTATLTEPGVRLVYWGQTEKPAALRRPVGLSAKL</sequence>
<dbReference type="AlphaFoldDB" id="C0E896"/>
<dbReference type="STRING" id="537013.CLOSTMETH_00068"/>
<proteinExistence type="predicted"/>
<evidence type="ECO:0000313" key="2">
    <source>
        <dbReference type="Proteomes" id="UP000003340"/>
    </source>
</evidence>
<dbReference type="HOGENOM" id="CLU_2664629_0_0_9"/>
<comment type="caution">
    <text evidence="1">The sequence shown here is derived from an EMBL/GenBank/DDBJ whole genome shotgun (WGS) entry which is preliminary data.</text>
</comment>
<name>C0E896_9FIRM</name>
<organism evidence="1 2">
    <name type="scientific">[Clostridium] methylpentosum DSM 5476</name>
    <dbReference type="NCBI Taxonomy" id="537013"/>
    <lineage>
        <taxon>Bacteria</taxon>
        <taxon>Bacillati</taxon>
        <taxon>Bacillota</taxon>
        <taxon>Clostridia</taxon>
        <taxon>Eubacteriales</taxon>
        <taxon>Oscillospiraceae</taxon>
        <taxon>Oscillospiraceae incertae sedis</taxon>
    </lineage>
</organism>
<protein>
    <submittedName>
        <fullName evidence="1">Uncharacterized protein</fullName>
    </submittedName>
</protein>